<protein>
    <submittedName>
        <fullName evidence="2">Uncharacterized protein</fullName>
    </submittedName>
</protein>
<accession>A0AAD9HTE1</accession>
<dbReference type="EMBL" id="MU842816">
    <property type="protein sequence ID" value="KAK2034187.1"/>
    <property type="molecule type" value="Genomic_DNA"/>
</dbReference>
<feature type="transmembrane region" description="Helical" evidence="1">
    <location>
        <begin position="99"/>
        <end position="120"/>
    </location>
</feature>
<dbReference type="Proteomes" id="UP001232148">
    <property type="component" value="Unassembled WGS sequence"/>
</dbReference>
<keyword evidence="3" id="KW-1185">Reference proteome</keyword>
<evidence type="ECO:0000256" key="1">
    <source>
        <dbReference type="SAM" id="Phobius"/>
    </source>
</evidence>
<keyword evidence="1" id="KW-1133">Transmembrane helix</keyword>
<reference evidence="2" key="1">
    <citation type="submission" date="2021-06" db="EMBL/GenBank/DDBJ databases">
        <title>Comparative genomics, transcriptomics and evolutionary studies reveal genomic signatures of adaptation to plant cell wall in hemibiotrophic fungi.</title>
        <authorList>
            <consortium name="DOE Joint Genome Institute"/>
            <person name="Baroncelli R."/>
            <person name="Diaz J.F."/>
            <person name="Benocci T."/>
            <person name="Peng M."/>
            <person name="Battaglia E."/>
            <person name="Haridas S."/>
            <person name="Andreopoulos W."/>
            <person name="Labutti K."/>
            <person name="Pangilinan J."/>
            <person name="Floch G.L."/>
            <person name="Makela M.R."/>
            <person name="Henrissat B."/>
            <person name="Grigoriev I.V."/>
            <person name="Crouch J.A."/>
            <person name="De Vries R.P."/>
            <person name="Sukno S.A."/>
            <person name="Thon M.R."/>
        </authorList>
    </citation>
    <scope>NUCLEOTIDE SEQUENCE</scope>
    <source>
        <strain evidence="2">MAFF235873</strain>
    </source>
</reference>
<sequence>MDSFGFLQQQSVSLCGLFKYLFVQTIISLLRDIILLDRINTSLPHIIVSLGRTVSSHPLARTVLAVVRWILETSRIANILGIEPANQQCTSSVMCSICLVELLFVGILAISALRIAMSAARLPTFQRTPSHYAFFFLQGVIPFLWLAMLWWTCAGLVNLAR</sequence>
<feature type="transmembrane region" description="Helical" evidence="1">
    <location>
        <begin position="132"/>
        <end position="151"/>
    </location>
</feature>
<evidence type="ECO:0000313" key="3">
    <source>
        <dbReference type="Proteomes" id="UP001232148"/>
    </source>
</evidence>
<gene>
    <name evidence="2" type="ORF">LX32DRAFT_634590</name>
</gene>
<keyword evidence="1" id="KW-0812">Transmembrane</keyword>
<evidence type="ECO:0000313" key="2">
    <source>
        <dbReference type="EMBL" id="KAK2034187.1"/>
    </source>
</evidence>
<proteinExistence type="predicted"/>
<keyword evidence="1" id="KW-0472">Membrane</keyword>
<dbReference type="AlphaFoldDB" id="A0AAD9HTE1"/>
<comment type="caution">
    <text evidence="2">The sequence shown here is derived from an EMBL/GenBank/DDBJ whole genome shotgun (WGS) entry which is preliminary data.</text>
</comment>
<organism evidence="2 3">
    <name type="scientific">Colletotrichum zoysiae</name>
    <dbReference type="NCBI Taxonomy" id="1216348"/>
    <lineage>
        <taxon>Eukaryota</taxon>
        <taxon>Fungi</taxon>
        <taxon>Dikarya</taxon>
        <taxon>Ascomycota</taxon>
        <taxon>Pezizomycotina</taxon>
        <taxon>Sordariomycetes</taxon>
        <taxon>Hypocreomycetidae</taxon>
        <taxon>Glomerellales</taxon>
        <taxon>Glomerellaceae</taxon>
        <taxon>Colletotrichum</taxon>
        <taxon>Colletotrichum graminicola species complex</taxon>
    </lineage>
</organism>
<name>A0AAD9HTE1_9PEZI</name>